<evidence type="ECO:0000259" key="1">
    <source>
        <dbReference type="Pfam" id="PF09313"/>
    </source>
</evidence>
<dbReference type="AlphaFoldDB" id="A0A6C2USR7"/>
<dbReference type="InterPro" id="IPR014710">
    <property type="entry name" value="RmlC-like_jellyroll"/>
</dbReference>
<dbReference type="SUPFAM" id="SSF51197">
    <property type="entry name" value="Clavaminate synthase-like"/>
    <property type="match status" value="1"/>
</dbReference>
<evidence type="ECO:0000313" key="2">
    <source>
        <dbReference type="EMBL" id="VGO22301.1"/>
    </source>
</evidence>
<keyword evidence="3" id="KW-1185">Reference proteome</keyword>
<gene>
    <name evidence="2" type="ORF">SCARR_04383</name>
</gene>
<feature type="domain" description="TehB/YeaR-like" evidence="1">
    <location>
        <begin position="18"/>
        <end position="91"/>
    </location>
</feature>
<dbReference type="Gene3D" id="2.60.120.10">
    <property type="entry name" value="Jelly Rolls"/>
    <property type="match status" value="1"/>
</dbReference>
<dbReference type="Proteomes" id="UP000346198">
    <property type="component" value="Unassembled WGS sequence"/>
</dbReference>
<name>A0A6C2USR7_9BACT</name>
<accession>A0A6C2USR7</accession>
<sequence length="115" mass="12709">MNYQNAVLPEGAVLAGSTKLMNQETVVPGILKKHLAPKGKWGRLVVESGSLQFVWEDDADNVLEADAGHPIVIFPERFHHVVITGEVEFRVDFYVLKQKATNPELQGDRPGAAFL</sequence>
<protein>
    <recommendedName>
        <fullName evidence="1">TehB/YeaR-like domain-containing protein</fullName>
    </recommendedName>
</protein>
<organism evidence="2 3">
    <name type="scientific">Pontiella sulfatireligans</name>
    <dbReference type="NCBI Taxonomy" id="2750658"/>
    <lineage>
        <taxon>Bacteria</taxon>
        <taxon>Pseudomonadati</taxon>
        <taxon>Kiritimatiellota</taxon>
        <taxon>Kiritimatiellia</taxon>
        <taxon>Kiritimatiellales</taxon>
        <taxon>Pontiellaceae</taxon>
        <taxon>Pontiella</taxon>
    </lineage>
</organism>
<dbReference type="InterPro" id="IPR015392">
    <property type="entry name" value="TehB/YeaR-like_dom"/>
</dbReference>
<dbReference type="Pfam" id="PF09313">
    <property type="entry name" value="TehB-like"/>
    <property type="match status" value="1"/>
</dbReference>
<evidence type="ECO:0000313" key="3">
    <source>
        <dbReference type="Proteomes" id="UP000346198"/>
    </source>
</evidence>
<proteinExistence type="predicted"/>
<reference evidence="2 3" key="1">
    <citation type="submission" date="2019-04" db="EMBL/GenBank/DDBJ databases">
        <authorList>
            <person name="Van Vliet M D."/>
        </authorList>
    </citation>
    <scope>NUCLEOTIDE SEQUENCE [LARGE SCALE GENOMIC DNA]</scope>
    <source>
        <strain evidence="2 3">F21</strain>
    </source>
</reference>
<dbReference type="EMBL" id="CAAHFH010000002">
    <property type="protein sequence ID" value="VGO22301.1"/>
    <property type="molecule type" value="Genomic_DNA"/>
</dbReference>
<dbReference type="RefSeq" id="WP_136063690.1">
    <property type="nucleotide sequence ID" value="NZ_CAAHFH010000002.1"/>
</dbReference>